<dbReference type="AlphaFoldDB" id="A0A1Y1JNI0"/>
<protein>
    <submittedName>
        <fullName evidence="2">Variable surface protein</fullName>
    </submittedName>
</protein>
<keyword evidence="1" id="KW-0812">Transmembrane</keyword>
<keyword evidence="3" id="KW-1185">Reference proteome</keyword>
<dbReference type="OrthoDB" id="10517951at2759"/>
<keyword evidence="1" id="KW-0472">Membrane</keyword>
<name>A0A1Y1JNI0_PLAGO</name>
<organism evidence="2 3">
    <name type="scientific">Plasmodium gonderi</name>
    <dbReference type="NCBI Taxonomy" id="77519"/>
    <lineage>
        <taxon>Eukaryota</taxon>
        <taxon>Sar</taxon>
        <taxon>Alveolata</taxon>
        <taxon>Apicomplexa</taxon>
        <taxon>Aconoidasida</taxon>
        <taxon>Haemosporida</taxon>
        <taxon>Plasmodiidae</taxon>
        <taxon>Plasmodium</taxon>
        <taxon>Plasmodium (Plasmodium)</taxon>
    </lineage>
</organism>
<dbReference type="GeneID" id="39744954"/>
<feature type="transmembrane region" description="Helical" evidence="1">
    <location>
        <begin position="260"/>
        <end position="281"/>
    </location>
</feature>
<comment type="caution">
    <text evidence="2">The sequence shown here is derived from an EMBL/GenBank/DDBJ whole genome shotgun (WGS) entry which is preliminary data.</text>
</comment>
<evidence type="ECO:0000313" key="3">
    <source>
        <dbReference type="Proteomes" id="UP000195521"/>
    </source>
</evidence>
<keyword evidence="1" id="KW-1133">Transmembrane helix</keyword>
<dbReference type="Proteomes" id="UP000195521">
    <property type="component" value="Unassembled WGS sequence"/>
</dbReference>
<reference evidence="3" key="1">
    <citation type="submission" date="2017-04" db="EMBL/GenBank/DDBJ databases">
        <title>Plasmodium gonderi genome.</title>
        <authorList>
            <person name="Arisue N."/>
            <person name="Honma H."/>
            <person name="Kawai S."/>
            <person name="Tougan T."/>
            <person name="Tanabe K."/>
            <person name="Horii T."/>
        </authorList>
    </citation>
    <scope>NUCLEOTIDE SEQUENCE [LARGE SCALE GENOMIC DNA]</scope>
    <source>
        <strain evidence="3">ATCC 30045</strain>
    </source>
</reference>
<proteinExistence type="predicted"/>
<sequence>MTPTEINKTYINWKDYILFRKIFESWQISTQISEDIDRFIKDNSVAVKDKEREHFINICQIIRELFNIMSSNDSCKNGKCCNYINYYIRERIRDHFHPKEKAIFEHFTKYIECKKTDECYNTCMPKIQYIEEADFKKMDELYDLYEHYETILNPDPEENNSPIECSDIDGFIEEYNDIILKYNDDKPFHKELKNLRCSIEYNELFNKNCKNTLTGILENEDNPWNKDECNESQEIQYLKEYLERKNAYFSKITYIQPANMNVIIASALSSVFLGTVLYCIYKYITSGNYLRNLFPRMKRMNRNINDETHQHEMCNRKDYHRNLKGKCYNVSYVSERKY</sequence>
<evidence type="ECO:0000256" key="1">
    <source>
        <dbReference type="SAM" id="Phobius"/>
    </source>
</evidence>
<evidence type="ECO:0000313" key="2">
    <source>
        <dbReference type="EMBL" id="GAW84146.1"/>
    </source>
</evidence>
<dbReference type="RefSeq" id="XP_028546735.1">
    <property type="nucleotide sequence ID" value="XM_028690934.1"/>
</dbReference>
<accession>A0A1Y1JNI0</accession>
<gene>
    <name evidence="2" type="ORF">PGO_001345</name>
</gene>
<dbReference type="EMBL" id="BDQF01000134">
    <property type="protein sequence ID" value="GAW84146.1"/>
    <property type="molecule type" value="Genomic_DNA"/>
</dbReference>